<dbReference type="FunFam" id="1.10.510.10:FF:000388">
    <property type="entry name" value="Leucine-rich repeat receptor-like tyrosine-protein kinase PXC3"/>
    <property type="match status" value="1"/>
</dbReference>
<feature type="region of interest" description="Disordered" evidence="13">
    <location>
        <begin position="197"/>
        <end position="226"/>
    </location>
</feature>
<evidence type="ECO:0000256" key="6">
    <source>
        <dbReference type="ARBA" id="ARBA00022737"/>
    </source>
</evidence>
<dbReference type="EMBL" id="GCKF01043732">
    <property type="protein sequence ID" value="JAG94394.1"/>
    <property type="molecule type" value="Transcribed_RNA"/>
</dbReference>
<evidence type="ECO:0000256" key="9">
    <source>
        <dbReference type="ARBA" id="ARBA00022989"/>
    </source>
</evidence>
<evidence type="ECO:0000256" key="4">
    <source>
        <dbReference type="ARBA" id="ARBA00022692"/>
    </source>
</evidence>
<evidence type="ECO:0000256" key="8">
    <source>
        <dbReference type="ARBA" id="ARBA00022840"/>
    </source>
</evidence>
<dbReference type="InterPro" id="IPR008271">
    <property type="entry name" value="Ser/Thr_kinase_AS"/>
</dbReference>
<sequence>MALPWPARYKIAVGAARALSYMHHDCFPPILHRDVKSSNILLDADFEAKIGDFGQSRLLQNLGAEYWVSGYVGSHGYIAPEYVERLKVSEKSDIYSFGVVLLELVSGKKAIDDVEFGEGANIVGWINQTLWKVGGADKSEAEQRVLDRRILDEVGCNFIQEMLGVLCVGLVCTNRIPTHRPSMRDVVGMLNMCRSTPNADEERFPTPSALVPLSSSSTTPPSEVEI</sequence>
<dbReference type="Gene3D" id="1.10.510.10">
    <property type="entry name" value="Transferase(Phosphotransferase) domain 1"/>
    <property type="match status" value="1"/>
</dbReference>
<evidence type="ECO:0000256" key="10">
    <source>
        <dbReference type="ARBA" id="ARBA00023136"/>
    </source>
</evidence>
<dbReference type="PROSITE" id="PS50011">
    <property type="entry name" value="PROTEIN_KINASE_DOM"/>
    <property type="match status" value="1"/>
</dbReference>
<comment type="subcellular location">
    <subcellularLocation>
        <location evidence="1">Membrane</location>
        <topology evidence="1">Single-pass type I membrane protein</topology>
    </subcellularLocation>
</comment>
<keyword evidence="12" id="KW-0325">Glycoprotein</keyword>
<keyword evidence="11" id="KW-0675">Receptor</keyword>
<dbReference type="PANTHER" id="PTHR48055:SF46">
    <property type="entry name" value="LEUCINE-RICH REPEAT SERINE_THREONINE-PROTEIN KINASE 1"/>
    <property type="match status" value="1"/>
</dbReference>
<evidence type="ECO:0000256" key="5">
    <source>
        <dbReference type="ARBA" id="ARBA00022729"/>
    </source>
</evidence>
<evidence type="ECO:0000256" key="3">
    <source>
        <dbReference type="ARBA" id="ARBA00022679"/>
    </source>
</evidence>
<proteinExistence type="predicted"/>
<dbReference type="PANTHER" id="PTHR48055">
    <property type="entry name" value="LEUCINE-RICH REPEAT RECEPTOR PROTEIN KINASE EMS1"/>
    <property type="match status" value="1"/>
</dbReference>
<organism evidence="15">
    <name type="scientific">Araucaria cunninghamii</name>
    <name type="common">Hoop pine</name>
    <name type="synonym">Moreton Bay pine</name>
    <dbReference type="NCBI Taxonomy" id="56994"/>
    <lineage>
        <taxon>Eukaryota</taxon>
        <taxon>Viridiplantae</taxon>
        <taxon>Streptophyta</taxon>
        <taxon>Embryophyta</taxon>
        <taxon>Tracheophyta</taxon>
        <taxon>Spermatophyta</taxon>
        <taxon>Pinopsida</taxon>
        <taxon>Pinidae</taxon>
        <taxon>Conifers II</taxon>
        <taxon>Araucariales</taxon>
        <taxon>Araucariaceae</taxon>
        <taxon>Araucaria</taxon>
    </lineage>
</organism>
<name>A0A0D6QV30_ARACU</name>
<keyword evidence="2" id="KW-0433">Leucine-rich repeat</keyword>
<accession>A0A0D6QV30</accession>
<keyword evidence="7" id="KW-0547">Nucleotide-binding</keyword>
<keyword evidence="4" id="KW-0812">Transmembrane</keyword>
<evidence type="ECO:0000259" key="14">
    <source>
        <dbReference type="PROSITE" id="PS50011"/>
    </source>
</evidence>
<keyword evidence="5" id="KW-0732">Signal</keyword>
<evidence type="ECO:0000256" key="11">
    <source>
        <dbReference type="ARBA" id="ARBA00023170"/>
    </source>
</evidence>
<dbReference type="SMART" id="SM00220">
    <property type="entry name" value="S_TKc"/>
    <property type="match status" value="1"/>
</dbReference>
<evidence type="ECO:0000256" key="12">
    <source>
        <dbReference type="ARBA" id="ARBA00023180"/>
    </source>
</evidence>
<keyword evidence="10" id="KW-0472">Membrane</keyword>
<dbReference type="InterPro" id="IPR051564">
    <property type="entry name" value="LRR_receptor-like_kinase"/>
</dbReference>
<keyword evidence="3" id="KW-0808">Transferase</keyword>
<dbReference type="GO" id="GO:0005524">
    <property type="term" value="F:ATP binding"/>
    <property type="evidence" value="ECO:0007669"/>
    <property type="project" value="UniProtKB-KW"/>
</dbReference>
<evidence type="ECO:0000256" key="1">
    <source>
        <dbReference type="ARBA" id="ARBA00004479"/>
    </source>
</evidence>
<evidence type="ECO:0000256" key="2">
    <source>
        <dbReference type="ARBA" id="ARBA00022614"/>
    </source>
</evidence>
<dbReference type="GO" id="GO:0016020">
    <property type="term" value="C:membrane"/>
    <property type="evidence" value="ECO:0007669"/>
    <property type="project" value="UniProtKB-SubCell"/>
</dbReference>
<dbReference type="SUPFAM" id="SSF56112">
    <property type="entry name" value="Protein kinase-like (PK-like)"/>
    <property type="match status" value="1"/>
</dbReference>
<dbReference type="GO" id="GO:0004672">
    <property type="term" value="F:protein kinase activity"/>
    <property type="evidence" value="ECO:0007669"/>
    <property type="project" value="InterPro"/>
</dbReference>
<protein>
    <recommendedName>
        <fullName evidence="14">Protein kinase domain-containing protein</fullName>
    </recommendedName>
</protein>
<feature type="domain" description="Protein kinase" evidence="14">
    <location>
        <begin position="1"/>
        <end position="192"/>
    </location>
</feature>
<feature type="compositionally biased region" description="Low complexity" evidence="13">
    <location>
        <begin position="205"/>
        <end position="226"/>
    </location>
</feature>
<dbReference type="InterPro" id="IPR000719">
    <property type="entry name" value="Prot_kinase_dom"/>
</dbReference>
<keyword evidence="6" id="KW-0677">Repeat</keyword>
<evidence type="ECO:0000256" key="7">
    <source>
        <dbReference type="ARBA" id="ARBA00022741"/>
    </source>
</evidence>
<dbReference type="InterPro" id="IPR011009">
    <property type="entry name" value="Kinase-like_dom_sf"/>
</dbReference>
<reference evidence="15" key="1">
    <citation type="submission" date="2015-03" db="EMBL/GenBank/DDBJ databases">
        <title>A transcriptome of Araucaria cunninghamii, an australian fine timber species.</title>
        <authorList>
            <person name="Jing Yi C.J.Y."/>
            <person name="Yin San L.Y.S."/>
            <person name="Abdul Karim S.S."/>
            <person name="Wan Azmi N.N."/>
            <person name="Hercus R.R."/>
            <person name="Croft L.L."/>
        </authorList>
    </citation>
    <scope>NUCLEOTIDE SEQUENCE</scope>
    <source>
        <strain evidence="15">MI0301</strain>
        <tissue evidence="15">Leaf</tissue>
    </source>
</reference>
<evidence type="ECO:0000256" key="13">
    <source>
        <dbReference type="SAM" id="MobiDB-lite"/>
    </source>
</evidence>
<keyword evidence="9" id="KW-1133">Transmembrane helix</keyword>
<dbReference type="AlphaFoldDB" id="A0A0D6QV30"/>
<keyword evidence="8" id="KW-0067">ATP-binding</keyword>
<evidence type="ECO:0000313" key="15">
    <source>
        <dbReference type="EMBL" id="JAG94394.1"/>
    </source>
</evidence>
<dbReference type="Pfam" id="PF00069">
    <property type="entry name" value="Pkinase"/>
    <property type="match status" value="1"/>
</dbReference>
<dbReference type="PROSITE" id="PS00108">
    <property type="entry name" value="PROTEIN_KINASE_ST"/>
    <property type="match status" value="1"/>
</dbReference>